<evidence type="ECO:0000313" key="2">
    <source>
        <dbReference type="EMBL" id="EEF26059.1"/>
    </source>
</evidence>
<name>B9TDK6_RICCO</name>
<dbReference type="AlphaFoldDB" id="B9TDK6"/>
<protein>
    <recommendedName>
        <fullName evidence="1">EAL domain-containing protein</fullName>
    </recommendedName>
</protein>
<dbReference type="Proteomes" id="UP000008311">
    <property type="component" value="Unassembled WGS sequence"/>
</dbReference>
<dbReference type="SUPFAM" id="SSF141868">
    <property type="entry name" value="EAL domain-like"/>
    <property type="match status" value="1"/>
</dbReference>
<gene>
    <name evidence="2" type="ORF">RCOM_1953870</name>
</gene>
<reference evidence="3" key="1">
    <citation type="journal article" date="2010" name="Nat. Biotechnol.">
        <title>Draft genome sequence of the oilseed species Ricinus communis.</title>
        <authorList>
            <person name="Chan A.P."/>
            <person name="Crabtree J."/>
            <person name="Zhao Q."/>
            <person name="Lorenzi H."/>
            <person name="Orvis J."/>
            <person name="Puiu D."/>
            <person name="Melake-Berhan A."/>
            <person name="Jones K.M."/>
            <person name="Redman J."/>
            <person name="Chen G."/>
            <person name="Cahoon E.B."/>
            <person name="Gedil M."/>
            <person name="Stanke M."/>
            <person name="Haas B.J."/>
            <person name="Wortman J.R."/>
            <person name="Fraser-Liggett C.M."/>
            <person name="Ravel J."/>
            <person name="Rabinowicz P.D."/>
        </authorList>
    </citation>
    <scope>NUCLEOTIDE SEQUENCE [LARGE SCALE GENOMIC DNA]</scope>
    <source>
        <strain evidence="3">cv. Hale</strain>
    </source>
</reference>
<dbReference type="GO" id="GO:0071111">
    <property type="term" value="F:cyclic-guanylate-specific phosphodiesterase activity"/>
    <property type="evidence" value="ECO:0007669"/>
    <property type="project" value="InterPro"/>
</dbReference>
<dbReference type="PROSITE" id="PS50883">
    <property type="entry name" value="EAL"/>
    <property type="match status" value="1"/>
</dbReference>
<evidence type="ECO:0000259" key="1">
    <source>
        <dbReference type="PROSITE" id="PS50883"/>
    </source>
</evidence>
<feature type="domain" description="EAL" evidence="1">
    <location>
        <begin position="1"/>
        <end position="72"/>
    </location>
</feature>
<dbReference type="EMBL" id="EQ978268">
    <property type="protein sequence ID" value="EEF26059.1"/>
    <property type="molecule type" value="Genomic_DNA"/>
</dbReference>
<dbReference type="InParanoid" id="B9TDK6"/>
<proteinExistence type="predicted"/>
<dbReference type="InterPro" id="IPR035919">
    <property type="entry name" value="EAL_sf"/>
</dbReference>
<sequence>LTKDDDAWEVLRFVYQLTRLGHSLGKSVVVEGVESMDMLQAMAILGVNAVQGYALAKPMPFEQVLPWVQSWPGASKIRSVTGVLSRLAEVLLWEERLLLNLKAPGVTEKLSRIAHSAFGDKEAASDAWLDAACQTCPLVCSIFASNHAQGYCPPEEVRRSAFDAALNEGTDSTVFKAAYLRLVETVLAEPDL</sequence>
<feature type="non-terminal residue" evidence="2">
    <location>
        <position position="1"/>
    </location>
</feature>
<dbReference type="PANTHER" id="PTHR33121:SF79">
    <property type="entry name" value="CYCLIC DI-GMP PHOSPHODIESTERASE PDED-RELATED"/>
    <property type="match status" value="1"/>
</dbReference>
<dbReference type="InterPro" id="IPR050706">
    <property type="entry name" value="Cyclic-di-GMP_PDE-like"/>
</dbReference>
<accession>B9TDK6</accession>
<dbReference type="InterPro" id="IPR001633">
    <property type="entry name" value="EAL_dom"/>
</dbReference>
<dbReference type="Pfam" id="PF00563">
    <property type="entry name" value="EAL"/>
    <property type="match status" value="1"/>
</dbReference>
<dbReference type="Gene3D" id="3.20.20.450">
    <property type="entry name" value="EAL domain"/>
    <property type="match status" value="1"/>
</dbReference>
<evidence type="ECO:0000313" key="3">
    <source>
        <dbReference type="Proteomes" id="UP000008311"/>
    </source>
</evidence>
<dbReference type="PANTHER" id="PTHR33121">
    <property type="entry name" value="CYCLIC DI-GMP PHOSPHODIESTERASE PDEF"/>
    <property type="match status" value="1"/>
</dbReference>
<keyword evidence="3" id="KW-1185">Reference proteome</keyword>
<organism evidence="2 3">
    <name type="scientific">Ricinus communis</name>
    <name type="common">Castor bean</name>
    <dbReference type="NCBI Taxonomy" id="3988"/>
    <lineage>
        <taxon>Eukaryota</taxon>
        <taxon>Viridiplantae</taxon>
        <taxon>Streptophyta</taxon>
        <taxon>Embryophyta</taxon>
        <taxon>Tracheophyta</taxon>
        <taxon>Spermatophyta</taxon>
        <taxon>Magnoliopsida</taxon>
        <taxon>eudicotyledons</taxon>
        <taxon>Gunneridae</taxon>
        <taxon>Pentapetalae</taxon>
        <taxon>rosids</taxon>
        <taxon>fabids</taxon>
        <taxon>Malpighiales</taxon>
        <taxon>Euphorbiaceae</taxon>
        <taxon>Acalyphoideae</taxon>
        <taxon>Acalypheae</taxon>
        <taxon>Ricinus</taxon>
    </lineage>
</organism>